<evidence type="ECO:0000256" key="1">
    <source>
        <dbReference type="SAM" id="MobiDB-lite"/>
    </source>
</evidence>
<proteinExistence type="predicted"/>
<dbReference type="AlphaFoldDB" id="A0A316UNC7"/>
<feature type="chain" id="PRO_5016314438" evidence="2">
    <location>
        <begin position="28"/>
        <end position="171"/>
    </location>
</feature>
<evidence type="ECO:0000313" key="3">
    <source>
        <dbReference type="EMBL" id="PWN25423.1"/>
    </source>
</evidence>
<feature type="compositionally biased region" description="Basic and acidic residues" evidence="1">
    <location>
        <begin position="88"/>
        <end position="103"/>
    </location>
</feature>
<feature type="region of interest" description="Disordered" evidence="1">
    <location>
        <begin position="79"/>
        <end position="128"/>
    </location>
</feature>
<dbReference type="Proteomes" id="UP000245884">
    <property type="component" value="Unassembled WGS sequence"/>
</dbReference>
<accession>A0A316UNC7</accession>
<protein>
    <submittedName>
        <fullName evidence="3">Uncharacterized protein</fullName>
    </submittedName>
</protein>
<keyword evidence="2" id="KW-0732">Signal</keyword>
<dbReference type="GeneID" id="37031209"/>
<evidence type="ECO:0000256" key="2">
    <source>
        <dbReference type="SAM" id="SignalP"/>
    </source>
</evidence>
<dbReference type="EMBL" id="KZ819676">
    <property type="protein sequence ID" value="PWN25423.1"/>
    <property type="molecule type" value="Genomic_DNA"/>
</dbReference>
<sequence>MRFLCLSQAALLISLTLIAGLMPTTHASTNTARHATRYGVVAARDQVAATGLEQGVKIARDDGQLQSGSVLQKVLRKKADAAFPRSEPGQKERDELNVRHDTSPQEVQGSPTPLARDLATTPATRSPGPNTFYGIHGLAYLQVRSGICDCCSYNSQSTCCGDAPGCSCGGC</sequence>
<feature type="signal peptide" evidence="2">
    <location>
        <begin position="1"/>
        <end position="27"/>
    </location>
</feature>
<keyword evidence="4" id="KW-1185">Reference proteome</keyword>
<reference evidence="3 4" key="1">
    <citation type="journal article" date="2018" name="Mol. Biol. Evol.">
        <title>Broad Genomic Sampling Reveals a Smut Pathogenic Ancestry of the Fungal Clade Ustilaginomycotina.</title>
        <authorList>
            <person name="Kijpornyongpan T."/>
            <person name="Mondo S.J."/>
            <person name="Barry K."/>
            <person name="Sandor L."/>
            <person name="Lee J."/>
            <person name="Lipzen A."/>
            <person name="Pangilinan J."/>
            <person name="LaButti K."/>
            <person name="Hainaut M."/>
            <person name="Henrissat B."/>
            <person name="Grigoriev I.V."/>
            <person name="Spatafora J.W."/>
            <person name="Aime M.C."/>
        </authorList>
    </citation>
    <scope>NUCLEOTIDE SEQUENCE [LARGE SCALE GENOMIC DNA]</scope>
    <source>
        <strain evidence="3 4">MCA 5214</strain>
    </source>
</reference>
<gene>
    <name evidence="3" type="ORF">BDZ90DRAFT_281627</name>
</gene>
<evidence type="ECO:0000313" key="4">
    <source>
        <dbReference type="Proteomes" id="UP000245884"/>
    </source>
</evidence>
<dbReference type="RefSeq" id="XP_025360035.1">
    <property type="nucleotide sequence ID" value="XM_025509386.1"/>
</dbReference>
<organism evidence="3 4">
    <name type="scientific">Jaminaea rosea</name>
    <dbReference type="NCBI Taxonomy" id="1569628"/>
    <lineage>
        <taxon>Eukaryota</taxon>
        <taxon>Fungi</taxon>
        <taxon>Dikarya</taxon>
        <taxon>Basidiomycota</taxon>
        <taxon>Ustilaginomycotina</taxon>
        <taxon>Exobasidiomycetes</taxon>
        <taxon>Microstromatales</taxon>
        <taxon>Microstromatales incertae sedis</taxon>
        <taxon>Jaminaea</taxon>
    </lineage>
</organism>
<name>A0A316UNC7_9BASI</name>